<evidence type="ECO:0000313" key="2">
    <source>
        <dbReference type="EMBL" id="OZI31283.1"/>
    </source>
</evidence>
<evidence type="ECO:0000313" key="3">
    <source>
        <dbReference type="Proteomes" id="UP000216020"/>
    </source>
</evidence>
<dbReference type="PANTHER" id="PTHR22946:SF12">
    <property type="entry name" value="CONIDIAL PIGMENT BIOSYNTHESIS PROTEIN AYG1 (AFU_ORTHOLOGUE AFUA_2G17550)"/>
    <property type="match status" value="1"/>
</dbReference>
<protein>
    <recommendedName>
        <fullName evidence="1">Peptidase S9 prolyl oligopeptidase catalytic domain-containing protein</fullName>
    </recommendedName>
</protein>
<evidence type="ECO:0000259" key="1">
    <source>
        <dbReference type="Pfam" id="PF00326"/>
    </source>
</evidence>
<sequence length="407" mass="45534">MNTQIASPSKDTGQPATVAGKKDAAYFQYFPGNYRWSSGMINMMGVAPYGGSDISELHRIGLMLKGKDGTDDQAWFEACVAMGDRIREQAEGFDAKGYRHSAAHSYLRACNYYQFGERFLTPKTARSDQAYKTAMKCFKRHLELGDIKGEVVEVPYDNGQSMPAYFIHAQNPRSERVPCMVFFGGLDITKEIQFTRGVPDLIKRGISCLVIDGPGTGEAIRFREQFLRHDYEVPGSACIDYLQTRADVDPGRIGIVAMSLGGYYAPRAAAFDHRWACCIAWGAQWDYHAVWKKRIDAALKASMSVPGHHILWIFGVDNYDDALKKLEPFKLDGVVQKMTCPFLITHGSEDEQVTMADAHKLLASCGSKDKTLRVYTPEEGGAQHCQRDYLPLVVADMWNWAGDRLFA</sequence>
<dbReference type="InterPro" id="IPR001375">
    <property type="entry name" value="Peptidase_S9_cat"/>
</dbReference>
<reference evidence="3" key="1">
    <citation type="submission" date="2017-05" db="EMBL/GenBank/DDBJ databases">
        <title>Complete and WGS of Bordetella genogroups.</title>
        <authorList>
            <person name="Spilker T."/>
            <person name="Lipuma J."/>
        </authorList>
    </citation>
    <scope>NUCLEOTIDE SEQUENCE [LARGE SCALE GENOMIC DNA]</scope>
    <source>
        <strain evidence="3">AU16122</strain>
    </source>
</reference>
<dbReference type="PANTHER" id="PTHR22946">
    <property type="entry name" value="DIENELACTONE HYDROLASE DOMAIN-CONTAINING PROTEIN-RELATED"/>
    <property type="match status" value="1"/>
</dbReference>
<accession>A0A261S468</accession>
<organism evidence="2 3">
    <name type="scientific">Bordetella genomosp. 10</name>
    <dbReference type="NCBI Taxonomy" id="1416804"/>
    <lineage>
        <taxon>Bacteria</taxon>
        <taxon>Pseudomonadati</taxon>
        <taxon>Pseudomonadota</taxon>
        <taxon>Betaproteobacteria</taxon>
        <taxon>Burkholderiales</taxon>
        <taxon>Alcaligenaceae</taxon>
        <taxon>Bordetella</taxon>
    </lineage>
</organism>
<dbReference type="Gene3D" id="1.20.1440.110">
    <property type="entry name" value="acylaminoacyl peptidase"/>
    <property type="match status" value="1"/>
</dbReference>
<dbReference type="GO" id="GO:0008236">
    <property type="term" value="F:serine-type peptidase activity"/>
    <property type="evidence" value="ECO:0007669"/>
    <property type="project" value="InterPro"/>
</dbReference>
<feature type="domain" description="Peptidase S9 prolyl oligopeptidase catalytic" evidence="1">
    <location>
        <begin position="203"/>
        <end position="401"/>
    </location>
</feature>
<dbReference type="SUPFAM" id="SSF53474">
    <property type="entry name" value="alpha/beta-Hydrolases"/>
    <property type="match status" value="1"/>
</dbReference>
<comment type="caution">
    <text evidence="2">The sequence shown here is derived from an EMBL/GenBank/DDBJ whole genome shotgun (WGS) entry which is preliminary data.</text>
</comment>
<proteinExistence type="predicted"/>
<dbReference type="EMBL" id="NEVM01000005">
    <property type="protein sequence ID" value="OZI31283.1"/>
    <property type="molecule type" value="Genomic_DNA"/>
</dbReference>
<gene>
    <name evidence="2" type="ORF">CAL29_25500</name>
</gene>
<dbReference type="RefSeq" id="WP_094855696.1">
    <property type="nucleotide sequence ID" value="NZ_NEVM01000005.1"/>
</dbReference>
<dbReference type="GO" id="GO:0006508">
    <property type="term" value="P:proteolysis"/>
    <property type="evidence" value="ECO:0007669"/>
    <property type="project" value="InterPro"/>
</dbReference>
<dbReference type="Proteomes" id="UP000216020">
    <property type="component" value="Unassembled WGS sequence"/>
</dbReference>
<dbReference type="AlphaFoldDB" id="A0A261S468"/>
<dbReference type="InterPro" id="IPR029058">
    <property type="entry name" value="AB_hydrolase_fold"/>
</dbReference>
<dbReference type="InterPro" id="IPR050261">
    <property type="entry name" value="FrsA_esterase"/>
</dbReference>
<dbReference type="OrthoDB" id="9812921at2"/>
<name>A0A261S468_9BORD</name>
<keyword evidence="3" id="KW-1185">Reference proteome</keyword>
<dbReference type="Gene3D" id="3.40.50.1820">
    <property type="entry name" value="alpha/beta hydrolase"/>
    <property type="match status" value="1"/>
</dbReference>
<dbReference type="Pfam" id="PF00326">
    <property type="entry name" value="Peptidase_S9"/>
    <property type="match status" value="1"/>
</dbReference>